<dbReference type="InterPro" id="IPR036979">
    <property type="entry name" value="CM_dom_sf"/>
</dbReference>
<reference evidence="1" key="2">
    <citation type="submission" date="2020-02" db="EMBL/GenBank/DDBJ databases">
        <authorList>
            <person name="Matsumoto Y."/>
            <person name="Motooka D."/>
            <person name="Nakamura S."/>
        </authorList>
    </citation>
    <scope>NUCLEOTIDE SEQUENCE</scope>
    <source>
        <strain evidence="1">JCM 13671</strain>
    </source>
</reference>
<dbReference type="SUPFAM" id="SSF48600">
    <property type="entry name" value="Chorismate mutase II"/>
    <property type="match status" value="1"/>
</dbReference>
<evidence type="ECO:0000313" key="2">
    <source>
        <dbReference type="Proteomes" id="UP000466931"/>
    </source>
</evidence>
<organism evidence="1 2">
    <name type="scientific">Mycolicibacterium confluentis</name>
    <dbReference type="NCBI Taxonomy" id="28047"/>
    <lineage>
        <taxon>Bacteria</taxon>
        <taxon>Bacillati</taxon>
        <taxon>Actinomycetota</taxon>
        <taxon>Actinomycetes</taxon>
        <taxon>Mycobacteriales</taxon>
        <taxon>Mycobacteriaceae</taxon>
        <taxon>Mycolicibacterium</taxon>
    </lineage>
</organism>
<gene>
    <name evidence="1" type="ORF">MCNF_04990</name>
</gene>
<proteinExistence type="predicted"/>
<dbReference type="Gene3D" id="1.20.59.10">
    <property type="entry name" value="Chorismate mutase"/>
    <property type="match status" value="1"/>
</dbReference>
<dbReference type="RefSeq" id="WP_085155211.1">
    <property type="nucleotide sequence ID" value="NZ_AP022612.1"/>
</dbReference>
<dbReference type="AlphaFoldDB" id="A0A7I7XRV7"/>
<dbReference type="EMBL" id="AP022612">
    <property type="protein sequence ID" value="BBZ31894.1"/>
    <property type="molecule type" value="Genomic_DNA"/>
</dbReference>
<sequence>MKRLALALALAVLATPALPTALAALAASRTQIDGCTRAMVEQIALHWDSLQEPTCPTDLQRAVTQVVGERQLDTLQQQALGAATGSYCGTI</sequence>
<reference evidence="1" key="1">
    <citation type="journal article" date="2019" name="Emerg. Microbes Infect.">
        <title>Comprehensive subspecies identification of 175 nontuberculous mycobacteria species based on 7547 genomic profiles.</title>
        <authorList>
            <person name="Matsumoto Y."/>
            <person name="Kinjo T."/>
            <person name="Motooka D."/>
            <person name="Nabeya D."/>
            <person name="Jung N."/>
            <person name="Uechi K."/>
            <person name="Horii T."/>
            <person name="Iida T."/>
            <person name="Fujita J."/>
            <person name="Nakamura S."/>
        </authorList>
    </citation>
    <scope>NUCLEOTIDE SEQUENCE [LARGE SCALE GENOMIC DNA]</scope>
    <source>
        <strain evidence="1">JCM 13671</strain>
    </source>
</reference>
<dbReference type="Proteomes" id="UP000466931">
    <property type="component" value="Chromosome"/>
</dbReference>
<dbReference type="OrthoDB" id="3825510at2"/>
<dbReference type="GO" id="GO:0046417">
    <property type="term" value="P:chorismate metabolic process"/>
    <property type="evidence" value="ECO:0007669"/>
    <property type="project" value="InterPro"/>
</dbReference>
<name>A0A7I7XRV7_9MYCO</name>
<accession>A0A7I7XRV7</accession>
<keyword evidence="2" id="KW-1185">Reference proteome</keyword>
<protein>
    <submittedName>
        <fullName evidence="1">Uncharacterized protein</fullName>
    </submittedName>
</protein>
<evidence type="ECO:0000313" key="1">
    <source>
        <dbReference type="EMBL" id="BBZ31894.1"/>
    </source>
</evidence>
<dbReference type="InterPro" id="IPR036263">
    <property type="entry name" value="Chorismate_II_sf"/>
</dbReference>